<evidence type="ECO:0000256" key="3">
    <source>
        <dbReference type="SAM" id="SignalP"/>
    </source>
</evidence>
<dbReference type="SUPFAM" id="SSF81982">
    <property type="entry name" value="Antigen MPT63/MPB63 (immunoprotective extracellular protein)"/>
    <property type="match status" value="1"/>
</dbReference>
<gene>
    <name evidence="5" type="ORF">SAMN05444374_1169</name>
</gene>
<evidence type="ECO:0000256" key="2">
    <source>
        <dbReference type="SAM" id="MobiDB-lite"/>
    </source>
</evidence>
<evidence type="ECO:0000259" key="4">
    <source>
        <dbReference type="Pfam" id="PF09167"/>
    </source>
</evidence>
<name>A0A1I0U9L0_9NOCA</name>
<feature type="signal peptide" evidence="3">
    <location>
        <begin position="1"/>
        <end position="28"/>
    </location>
</feature>
<dbReference type="OrthoDB" id="4483786at2"/>
<keyword evidence="1 3" id="KW-0732">Signal</keyword>
<dbReference type="InterPro" id="IPR015250">
    <property type="entry name" value="MPT63-like"/>
</dbReference>
<feature type="compositionally biased region" description="Low complexity" evidence="2">
    <location>
        <begin position="35"/>
        <end position="59"/>
    </location>
</feature>
<feature type="chain" id="PRO_5010158637" description="MPT63-like domain-containing protein" evidence="3">
    <location>
        <begin position="29"/>
        <end position="177"/>
    </location>
</feature>
<dbReference type="InterPro" id="IPR029050">
    <property type="entry name" value="Immunoprotect_excell_Ig-like"/>
</dbReference>
<dbReference type="Gene3D" id="2.60.40.1240">
    <property type="match status" value="1"/>
</dbReference>
<feature type="region of interest" description="Disordered" evidence="2">
    <location>
        <begin position="23"/>
        <end position="63"/>
    </location>
</feature>
<dbReference type="GeneID" id="85487276"/>
<feature type="domain" description="MPT63-like" evidence="4">
    <location>
        <begin position="57"/>
        <end position="165"/>
    </location>
</feature>
<evidence type="ECO:0000256" key="1">
    <source>
        <dbReference type="ARBA" id="ARBA00022729"/>
    </source>
</evidence>
<dbReference type="Pfam" id="PF09167">
    <property type="entry name" value="DUF1942"/>
    <property type="match status" value="1"/>
</dbReference>
<reference evidence="5 6" key="1">
    <citation type="submission" date="2016-10" db="EMBL/GenBank/DDBJ databases">
        <authorList>
            <person name="de Groot N.N."/>
        </authorList>
    </citation>
    <scope>NUCLEOTIDE SEQUENCE [LARGE SCALE GENOMIC DNA]</scope>
    <source>
        <strain evidence="5 6">DSM 44908</strain>
    </source>
</reference>
<evidence type="ECO:0000313" key="5">
    <source>
        <dbReference type="EMBL" id="SFA60735.1"/>
    </source>
</evidence>
<evidence type="ECO:0000313" key="6">
    <source>
        <dbReference type="Proteomes" id="UP000182054"/>
    </source>
</evidence>
<dbReference type="RefSeq" id="WP_068365732.1">
    <property type="nucleotide sequence ID" value="NZ_FOJN01000016.1"/>
</dbReference>
<dbReference type="PROSITE" id="PS51257">
    <property type="entry name" value="PROKAR_LIPOPROTEIN"/>
    <property type="match status" value="1"/>
</dbReference>
<sequence length="177" mass="17555">MKRTLIPTVLVALALTAACTSTSTPETATLGGGDSPATSAPAEGGSSGGSDAPAAAGSALTIDSNGATREVTIEGYGPATPAQYGLPATGELVQVTVTIRGIEGTTQLNPLYFTARAEDGTSYQAALGAIDGQLDVGTVPAGDVIRGAVAFDVTGAPVQSIRYTDELGGQLGTWNVQ</sequence>
<dbReference type="GO" id="GO:0005615">
    <property type="term" value="C:extracellular space"/>
    <property type="evidence" value="ECO:0007669"/>
    <property type="project" value="InterPro"/>
</dbReference>
<organism evidence="5 6">
    <name type="scientific">Rhodococcoides kroppenstedtii</name>
    <dbReference type="NCBI Taxonomy" id="293050"/>
    <lineage>
        <taxon>Bacteria</taxon>
        <taxon>Bacillati</taxon>
        <taxon>Actinomycetota</taxon>
        <taxon>Actinomycetes</taxon>
        <taxon>Mycobacteriales</taxon>
        <taxon>Nocardiaceae</taxon>
        <taxon>Rhodococcoides</taxon>
    </lineage>
</organism>
<protein>
    <recommendedName>
        <fullName evidence="4">MPT63-like domain-containing protein</fullName>
    </recommendedName>
</protein>
<dbReference type="Proteomes" id="UP000182054">
    <property type="component" value="Unassembled WGS sequence"/>
</dbReference>
<dbReference type="AlphaFoldDB" id="A0A1I0U9L0"/>
<accession>A0A1I0U9L0</accession>
<proteinExistence type="predicted"/>
<dbReference type="EMBL" id="FOJN01000016">
    <property type="protein sequence ID" value="SFA60735.1"/>
    <property type="molecule type" value="Genomic_DNA"/>
</dbReference>